<evidence type="ECO:0000313" key="4">
    <source>
        <dbReference type="Proteomes" id="UP000013827"/>
    </source>
</evidence>
<dbReference type="RefSeq" id="XP_005770569.1">
    <property type="nucleotide sequence ID" value="XM_005770512.1"/>
</dbReference>
<evidence type="ECO:0000256" key="1">
    <source>
        <dbReference type="SAM" id="MobiDB-lite"/>
    </source>
</evidence>
<reference evidence="4" key="1">
    <citation type="journal article" date="2013" name="Nature">
        <title>Pan genome of the phytoplankton Emiliania underpins its global distribution.</title>
        <authorList>
            <person name="Read B.A."/>
            <person name="Kegel J."/>
            <person name="Klute M.J."/>
            <person name="Kuo A."/>
            <person name="Lefebvre S.C."/>
            <person name="Maumus F."/>
            <person name="Mayer C."/>
            <person name="Miller J."/>
            <person name="Monier A."/>
            <person name="Salamov A."/>
            <person name="Young J."/>
            <person name="Aguilar M."/>
            <person name="Claverie J.M."/>
            <person name="Frickenhaus S."/>
            <person name="Gonzalez K."/>
            <person name="Herman E.K."/>
            <person name="Lin Y.C."/>
            <person name="Napier J."/>
            <person name="Ogata H."/>
            <person name="Sarno A.F."/>
            <person name="Shmutz J."/>
            <person name="Schroeder D."/>
            <person name="de Vargas C."/>
            <person name="Verret F."/>
            <person name="von Dassow P."/>
            <person name="Valentin K."/>
            <person name="Van de Peer Y."/>
            <person name="Wheeler G."/>
            <person name="Dacks J.B."/>
            <person name="Delwiche C.F."/>
            <person name="Dyhrman S.T."/>
            <person name="Glockner G."/>
            <person name="John U."/>
            <person name="Richards T."/>
            <person name="Worden A.Z."/>
            <person name="Zhang X."/>
            <person name="Grigoriev I.V."/>
            <person name="Allen A.E."/>
            <person name="Bidle K."/>
            <person name="Borodovsky M."/>
            <person name="Bowler C."/>
            <person name="Brownlee C."/>
            <person name="Cock J.M."/>
            <person name="Elias M."/>
            <person name="Gladyshev V.N."/>
            <person name="Groth M."/>
            <person name="Guda C."/>
            <person name="Hadaegh A."/>
            <person name="Iglesias-Rodriguez M.D."/>
            <person name="Jenkins J."/>
            <person name="Jones B.M."/>
            <person name="Lawson T."/>
            <person name="Leese F."/>
            <person name="Lindquist E."/>
            <person name="Lobanov A."/>
            <person name="Lomsadze A."/>
            <person name="Malik S.B."/>
            <person name="Marsh M.E."/>
            <person name="Mackinder L."/>
            <person name="Mock T."/>
            <person name="Mueller-Roeber B."/>
            <person name="Pagarete A."/>
            <person name="Parker M."/>
            <person name="Probert I."/>
            <person name="Quesneville H."/>
            <person name="Raines C."/>
            <person name="Rensing S.A."/>
            <person name="Riano-Pachon D.M."/>
            <person name="Richier S."/>
            <person name="Rokitta S."/>
            <person name="Shiraiwa Y."/>
            <person name="Soanes D.M."/>
            <person name="van der Giezen M."/>
            <person name="Wahlund T.M."/>
            <person name="Williams B."/>
            <person name="Wilson W."/>
            <person name="Wolfe G."/>
            <person name="Wurch L.L."/>
        </authorList>
    </citation>
    <scope>NUCLEOTIDE SEQUENCE</scope>
</reference>
<feature type="compositionally biased region" description="Low complexity" evidence="1">
    <location>
        <begin position="204"/>
        <end position="243"/>
    </location>
</feature>
<feature type="compositionally biased region" description="Low complexity" evidence="1">
    <location>
        <begin position="146"/>
        <end position="165"/>
    </location>
</feature>
<dbReference type="Proteomes" id="UP000013827">
    <property type="component" value="Unassembled WGS sequence"/>
</dbReference>
<proteinExistence type="predicted"/>
<dbReference type="SUPFAM" id="SSF50156">
    <property type="entry name" value="PDZ domain-like"/>
    <property type="match status" value="1"/>
</dbReference>
<dbReference type="InterPro" id="IPR001478">
    <property type="entry name" value="PDZ"/>
</dbReference>
<dbReference type="Pfam" id="PF00595">
    <property type="entry name" value="PDZ"/>
    <property type="match status" value="1"/>
</dbReference>
<sequence>MADAPAGSATVADDSAALAAAVQGVGAGGAPPAPAAGIAQAPPTAAAGSSSLPFAVAVPVGAIVGTLPNSKKRKVSLRPDGTRFEIDDDGIREPFVMRGDVPFHDVVGCTKAEGFTSTSARHDRALLLHCRACRTARENAARRAEGAAAEAARRQASAAAAAAAADDAEAPPPPPPGEPGAKRGKLDFFYKKESGPPPAPAPSPAASGESGSASEGADGGAPARAAKAPTAADAPAAAAPAPAQSLAEEDAAARAKLRLEQGDSFEAAVDRHFSAMELEVPWGVGGEEAAVLAMEAVKAHAQLLHRCPGYTLNLGGNPVATHYPYARHLTEKPPWTMPDEDGVVRARRLGPAEPGCDQLVTIELGEKEAMPCTACSKLGSLVRLHELERKAVDPGFSATTAHDAYLSHVQMCERRDTQKGRRHAEHLSGHTAGRAVDRAVKNRDCTKRVFKLLTANKLPRVHQLFSQALKRGATSEMIEKLVTKYVNGEYAPRGYDQEDCDRSLLALRLSGGRLLYSLSKSSGHASRSFVYQCGRPLHRFLICPAAIEEAIVRGNMEHFIFSKPASGRTLWTLMADNVAVDGRPRFAQQRNCIYGFCREHTPGGGAPLFFNSAADAINLKAQFEAGTVHLAKEALVAALAPNSKTEYHCRPVAAQGSCCKDTNWKHHHSVIALIEKVWYEDPRGYAMRGPISNSVRDTLAQCPLFDLLSGPHCITDDTDYKHDGKGFKRALKAVDRGVQIVSHTFYAADWRRIFAALGYTEKQIKEMLEPDDEQNVEAMVMLFQALAKLSDVTAETLSGAGLGVPALLGVKAKELQLIGAIAACYVFLFTANDKSIHEHLVNLAELQFLLFVLFRRNGTSFLPGQNYSNTSSMIRAKFKSVALAQAEGITVYYIFLDCDDLLEGFFGVLRTMSGTHSNFDMLQLEEKASAAMQVCEIYTRRPEWDRGSRRLSGSLDHWNTRSWTGCVDPSKVNVPQAWAEGMGRARGRFCATGLIPTAQVDFAAIAREVVGEGAGGHPTVLMPRGEVALADAEANTKVDPMLYDVPDTNGTAVPKAAFLREVFSGAYGANQRLSADRLKRVAGIAARKRPAEAEAAGGAFLHESVHPDDSVAALVSYECPSQSGTLKVTVAVVEVHRLDKGNGDKRVPALDAADLADEKALVVGRVLPLVVSEDGASCTFYEGGWGEQVSAIAPMIVPLDYECAKDGDKHTLVFSSDDLKHALDTLVDANSERMSKVPKTSVSMTCVPYVHNGSPLFDSPSGGELINETTAAKEVACSICKQVWPSLEMRQHMGFHILHEPARLTSANPCGFCGGDASLCRSWLDTTAKTTNPRTKCVLLKGVAGQEPLKYSHGHAKKMSAPAPCTNHLVECELCEPEQGGKRPVFWSYNLRAHHAAAHPSHPVPAAALVGDLERELVRQVGAAEGRGPRVGEMSVRLCRDQSGQHKGQKYPGLFLLKLTGNPKHRGGLTVAELRKSSAQDERKKIRVDDRVTQINGAPVGTFQSLEAVKEYIRTQETLMLHVERREVQLRQRGIRREARNHLEGVLFQQPQLAALVAHVPAAMPADWYDTLDVRVHTLSLLATAAGAAAAEAAARIAANDDRARSEIRSEDVDALWRSSYDERVAREAAGVVDGTRKVWIRLQMVESGDSKETEGQPPIFDPSGIVHFRRARQQKPTASPAVVLRLRINPLGDTLRVCLMQRPGLQPREPCTTYTTPSTARVLM</sequence>
<evidence type="ECO:0000313" key="3">
    <source>
        <dbReference type="EnsemblProtists" id="EOD18140"/>
    </source>
</evidence>
<dbReference type="InterPro" id="IPR036034">
    <property type="entry name" value="PDZ_sf"/>
</dbReference>
<dbReference type="eggNOG" id="ENOG502S64X">
    <property type="taxonomic scope" value="Eukaryota"/>
</dbReference>
<keyword evidence="4" id="KW-1185">Reference proteome</keyword>
<dbReference type="SMART" id="SM00228">
    <property type="entry name" value="PDZ"/>
    <property type="match status" value="1"/>
</dbReference>
<organism evidence="3 4">
    <name type="scientific">Emiliania huxleyi (strain CCMP1516)</name>
    <dbReference type="NCBI Taxonomy" id="280463"/>
    <lineage>
        <taxon>Eukaryota</taxon>
        <taxon>Haptista</taxon>
        <taxon>Haptophyta</taxon>
        <taxon>Prymnesiophyceae</taxon>
        <taxon>Isochrysidales</taxon>
        <taxon>Noelaerhabdaceae</taxon>
        <taxon>Emiliania</taxon>
    </lineage>
</organism>
<dbReference type="PaxDb" id="2903-EOD18140"/>
<protein>
    <recommendedName>
        <fullName evidence="2">PDZ domain-containing protein</fullName>
    </recommendedName>
</protein>
<dbReference type="EnsemblProtists" id="EOD18140">
    <property type="protein sequence ID" value="EOD18140"/>
    <property type="gene ID" value="EMIHUDRAFT_95941"/>
</dbReference>
<dbReference type="KEGG" id="ehx:EMIHUDRAFT_95941"/>
<name>A0A0D3J3Q5_EMIH1</name>
<feature type="compositionally biased region" description="Basic and acidic residues" evidence="1">
    <location>
        <begin position="180"/>
        <end position="194"/>
    </location>
</feature>
<feature type="domain" description="PDZ" evidence="2">
    <location>
        <begin position="1435"/>
        <end position="1527"/>
    </location>
</feature>
<dbReference type="PROSITE" id="PS50106">
    <property type="entry name" value="PDZ"/>
    <property type="match status" value="1"/>
</dbReference>
<dbReference type="Gene3D" id="2.30.42.10">
    <property type="match status" value="1"/>
</dbReference>
<evidence type="ECO:0000259" key="2">
    <source>
        <dbReference type="PROSITE" id="PS50106"/>
    </source>
</evidence>
<feature type="region of interest" description="Disordered" evidence="1">
    <location>
        <begin position="144"/>
        <end position="249"/>
    </location>
</feature>
<dbReference type="GeneID" id="19046141"/>
<accession>A0A0D3J3Q5</accession>
<dbReference type="HOGENOM" id="CLU_240150_0_0_1"/>
<reference evidence="3" key="2">
    <citation type="submission" date="2024-10" db="UniProtKB">
        <authorList>
            <consortium name="EnsemblProtists"/>
        </authorList>
    </citation>
    <scope>IDENTIFICATION</scope>
</reference>
<dbReference type="CDD" id="cd00136">
    <property type="entry name" value="PDZ_canonical"/>
    <property type="match status" value="1"/>
</dbReference>